<dbReference type="Proteomes" id="UP000240243">
    <property type="component" value="Unassembled WGS sequence"/>
</dbReference>
<feature type="compositionally biased region" description="Basic and acidic residues" evidence="1">
    <location>
        <begin position="52"/>
        <end position="62"/>
    </location>
</feature>
<protein>
    <submittedName>
        <fullName evidence="2">Uncharacterized protein</fullName>
    </submittedName>
</protein>
<dbReference type="AlphaFoldDB" id="A0A2P7R5R6"/>
<comment type="caution">
    <text evidence="2">The sequence shown here is derived from an EMBL/GenBank/DDBJ whole genome shotgun (WGS) entry which is preliminary data.</text>
</comment>
<sequence>MKRSFFDGLDVVASQGTTAYFEPVGDQSTELDVAVEVAAFVGRPDPFPGVETGREEETRVMDKSAGTSTGSTPFAEAAGFLSSGR</sequence>
<proteinExistence type="predicted"/>
<evidence type="ECO:0000256" key="1">
    <source>
        <dbReference type="SAM" id="MobiDB-lite"/>
    </source>
</evidence>
<accession>A0A2P7R5R6</accession>
<evidence type="ECO:0000313" key="3">
    <source>
        <dbReference type="Proteomes" id="UP000240243"/>
    </source>
</evidence>
<dbReference type="RefSeq" id="WP_106729420.1">
    <property type="nucleotide sequence ID" value="NZ_PXYG01000003.1"/>
</dbReference>
<reference evidence="2 3" key="1">
    <citation type="submission" date="2018-03" db="EMBL/GenBank/DDBJ databases">
        <title>The draft genome of Zobellella sp. 59N8.</title>
        <authorList>
            <person name="Liu L."/>
            <person name="Li L."/>
            <person name="Zhang X."/>
            <person name="Liang L."/>
            <person name="Wang T."/>
        </authorList>
    </citation>
    <scope>NUCLEOTIDE SEQUENCE [LARGE SCALE GENOMIC DNA]</scope>
    <source>
        <strain evidence="2 3">59N8</strain>
    </source>
</reference>
<feature type="region of interest" description="Disordered" evidence="1">
    <location>
        <begin position="45"/>
        <end position="85"/>
    </location>
</feature>
<name>A0A2P7R5R6_9GAMM</name>
<keyword evidence="3" id="KW-1185">Reference proteome</keyword>
<dbReference type="EMBL" id="PXYG01000003">
    <property type="protein sequence ID" value="PSJ45555.1"/>
    <property type="molecule type" value="Genomic_DNA"/>
</dbReference>
<evidence type="ECO:0000313" key="2">
    <source>
        <dbReference type="EMBL" id="PSJ45555.1"/>
    </source>
</evidence>
<dbReference type="OrthoDB" id="9156833at2"/>
<gene>
    <name evidence="2" type="ORF">C7H85_09185</name>
</gene>
<organism evidence="2 3">
    <name type="scientific">Zobellella endophytica</name>
    <dbReference type="NCBI Taxonomy" id="2116700"/>
    <lineage>
        <taxon>Bacteria</taxon>
        <taxon>Pseudomonadati</taxon>
        <taxon>Pseudomonadota</taxon>
        <taxon>Gammaproteobacteria</taxon>
        <taxon>Aeromonadales</taxon>
        <taxon>Aeromonadaceae</taxon>
        <taxon>Zobellella</taxon>
    </lineage>
</organism>